<protein>
    <submittedName>
        <fullName evidence="1">Uncharacterized protein</fullName>
    </submittedName>
</protein>
<name>A0A157RM01_9BORD</name>
<evidence type="ECO:0000313" key="1">
    <source>
        <dbReference type="EMBL" id="SAI58985.1"/>
    </source>
</evidence>
<sequence>MEKNQSTVISMTSQQRVERLRRFSRDFALASDNLSTYLNSRINLTETELERAADLEGALTAISLEWCRFTAMTRH</sequence>
<dbReference type="Proteomes" id="UP000077037">
    <property type="component" value="Unassembled WGS sequence"/>
</dbReference>
<dbReference type="RefSeq" id="WP_066420920.1">
    <property type="nucleotide sequence ID" value="NZ_FKBS01000029.1"/>
</dbReference>
<evidence type="ECO:0000313" key="2">
    <source>
        <dbReference type="Proteomes" id="UP000077037"/>
    </source>
</evidence>
<dbReference type="AlphaFoldDB" id="A0A157RM01"/>
<accession>A0A157RM01</accession>
<dbReference type="EMBL" id="FKBS01000029">
    <property type="protein sequence ID" value="SAI58985.1"/>
    <property type="molecule type" value="Genomic_DNA"/>
</dbReference>
<reference evidence="1 2" key="1">
    <citation type="submission" date="2016-03" db="EMBL/GenBank/DDBJ databases">
        <authorList>
            <consortium name="Pathogen Informatics"/>
        </authorList>
    </citation>
    <scope>NUCLEOTIDE SEQUENCE [LARGE SCALE GENOMIC DNA]</scope>
    <source>
        <strain evidence="1 2">NCTC13364</strain>
    </source>
</reference>
<proteinExistence type="predicted"/>
<organism evidence="1 2">
    <name type="scientific">Bordetella ansorpii</name>
    <dbReference type="NCBI Taxonomy" id="288768"/>
    <lineage>
        <taxon>Bacteria</taxon>
        <taxon>Pseudomonadati</taxon>
        <taxon>Pseudomonadota</taxon>
        <taxon>Betaproteobacteria</taxon>
        <taxon>Burkholderiales</taxon>
        <taxon>Alcaligenaceae</taxon>
        <taxon>Bordetella</taxon>
    </lineage>
</organism>
<gene>
    <name evidence="1" type="ORF">SAMEA1982600_05195</name>
</gene>